<accession>A0A075GW51</accession>
<name>A0A075GW51_9EURY</name>
<feature type="transmembrane region" description="Helical" evidence="1">
    <location>
        <begin position="20"/>
        <end position="40"/>
    </location>
</feature>
<protein>
    <submittedName>
        <fullName evidence="2">Uncharacterized protein</fullName>
    </submittedName>
</protein>
<keyword evidence="1" id="KW-1133">Transmembrane helix</keyword>
<sequence length="153" mass="15682">MVVEASSVTAPVPSDPALGASLAPVIVIVIVCVVPPSALVTTNVSDSEADAARALTVESELSKVYVQVPLDTAYEPYPLTESLDDTSVRVFSPVSTSFTVGVPVAVVVDASSVTAPVLALVSIVAASLVFETTIVKDWVDEPPDASVAVITTE</sequence>
<reference evidence="2" key="1">
    <citation type="journal article" date="2014" name="Genome Biol. Evol.">
        <title>Pangenome evidence for extensive interdomain horizontal transfer affecting lineage core and shell genes in uncultured planktonic thaumarchaeota and euryarchaeota.</title>
        <authorList>
            <person name="Deschamps P."/>
            <person name="Zivanovic Y."/>
            <person name="Moreira D."/>
            <person name="Rodriguez-Valera F."/>
            <person name="Lopez-Garcia P."/>
        </authorList>
    </citation>
    <scope>NUCLEOTIDE SEQUENCE</scope>
</reference>
<evidence type="ECO:0000256" key="1">
    <source>
        <dbReference type="SAM" id="Phobius"/>
    </source>
</evidence>
<organism evidence="2">
    <name type="scientific">uncultured marine group II/III euryarchaeote KM3_200_B09</name>
    <dbReference type="NCBI Taxonomy" id="1457975"/>
    <lineage>
        <taxon>Archaea</taxon>
        <taxon>Methanobacteriati</taxon>
        <taxon>Methanobacteriota</taxon>
        <taxon>environmental samples</taxon>
    </lineage>
</organism>
<proteinExistence type="predicted"/>
<dbReference type="AlphaFoldDB" id="A0A075GW51"/>
<dbReference type="EMBL" id="KF900794">
    <property type="protein sequence ID" value="AIF07200.1"/>
    <property type="molecule type" value="Genomic_DNA"/>
</dbReference>
<evidence type="ECO:0000313" key="2">
    <source>
        <dbReference type="EMBL" id="AIF07200.1"/>
    </source>
</evidence>
<keyword evidence="1" id="KW-0812">Transmembrane</keyword>
<keyword evidence="1" id="KW-0472">Membrane</keyword>